<dbReference type="InterPro" id="IPR009075">
    <property type="entry name" value="AcylCo_DH/oxidase_C"/>
</dbReference>
<dbReference type="InterPro" id="IPR037069">
    <property type="entry name" value="AcylCoA_DH/ox_N_sf"/>
</dbReference>
<evidence type="ECO:0000256" key="2">
    <source>
        <dbReference type="ARBA" id="ARBA00009347"/>
    </source>
</evidence>
<evidence type="ECO:0000313" key="11">
    <source>
        <dbReference type="EMBL" id="KZT56396.1"/>
    </source>
</evidence>
<dbReference type="Proteomes" id="UP000076842">
    <property type="component" value="Unassembled WGS sequence"/>
</dbReference>
<sequence length="425" mass="45912">MLSRLARSSRSSRPSRSLSHLARQAKRAFASEASEADASPQVSFGLSDEQQGIQDLARRFARTEIVPVAAEYDQSMAYPWPVIRKAHEAGLLNLHVPEKYGGPGLGLLSCALVSEEIAYGCTGIQTAMEAIGLAEAPVIVAGSEELKMKYLGRMTEEPLVAAYGVTEPGAGSDVAGIRTTARKEGGSWVLNGTKMWITNAGHANWFFVLARTDSSAKPTSGMTGFVVDADSPGIHLGKKEINMGQRCSDTRMVTFENVVVPPENVLGREGDGFKIAMKAFDITRPLVSSAAVGLAQRALEEAVRYAQERRTMGKPIIEHQAVAFMLADMAIQTEAARNLVWKSAWTKDAGLPNTFYASMAKTLASRTAVENANLAVQVFGGAGFNTEYPVEKLYRDAKIFELYEGTSQIQRLVISRTLAALYPAA</sequence>
<evidence type="ECO:0000313" key="12">
    <source>
        <dbReference type="Proteomes" id="UP000076842"/>
    </source>
</evidence>
<dbReference type="SUPFAM" id="SSF56645">
    <property type="entry name" value="Acyl-CoA dehydrogenase NM domain-like"/>
    <property type="match status" value="1"/>
</dbReference>
<evidence type="ECO:0000256" key="6">
    <source>
        <dbReference type="RuleBase" id="RU362125"/>
    </source>
</evidence>
<dbReference type="PROSITE" id="PS00073">
    <property type="entry name" value="ACYL_COA_DH_2"/>
    <property type="match status" value="1"/>
</dbReference>
<dbReference type="PROSITE" id="PS00072">
    <property type="entry name" value="ACYL_COA_DH_1"/>
    <property type="match status" value="1"/>
</dbReference>
<dbReference type="InterPro" id="IPR013786">
    <property type="entry name" value="AcylCoA_DH/ox_N"/>
</dbReference>
<dbReference type="Pfam" id="PF02771">
    <property type="entry name" value="Acyl-CoA_dh_N"/>
    <property type="match status" value="1"/>
</dbReference>
<name>A0A165F8Q4_9BASI</name>
<keyword evidence="3 6" id="KW-0285">Flavoprotein</keyword>
<dbReference type="OrthoDB" id="9988775at2759"/>
<dbReference type="STRING" id="1353952.A0A165F8Q4"/>
<keyword evidence="12" id="KW-1185">Reference proteome</keyword>
<evidence type="ECO:0000256" key="7">
    <source>
        <dbReference type="SAM" id="MobiDB-lite"/>
    </source>
</evidence>
<proteinExistence type="inferred from homology"/>
<dbReference type="InterPro" id="IPR009100">
    <property type="entry name" value="AcylCoA_DH/oxidase_NM_dom_sf"/>
</dbReference>
<dbReference type="InterPro" id="IPR006089">
    <property type="entry name" value="Acyl-CoA_DH_CS"/>
</dbReference>
<dbReference type="Pfam" id="PF00441">
    <property type="entry name" value="Acyl-CoA_dh_1"/>
    <property type="match status" value="1"/>
</dbReference>
<dbReference type="Gene3D" id="2.40.110.10">
    <property type="entry name" value="Butyryl-CoA Dehydrogenase, subunit A, domain 2"/>
    <property type="match status" value="1"/>
</dbReference>
<dbReference type="FunFam" id="1.20.140.10:FF:000011">
    <property type="entry name" value="Medium-chain specific acyl-CoA dehydrogenase, mitochondrial"/>
    <property type="match status" value="1"/>
</dbReference>
<dbReference type="Gene3D" id="1.10.540.10">
    <property type="entry name" value="Acyl-CoA dehydrogenase/oxidase, N-terminal domain"/>
    <property type="match status" value="1"/>
</dbReference>
<reference evidence="11 12" key="1">
    <citation type="journal article" date="2016" name="Mol. Biol. Evol.">
        <title>Comparative Genomics of Early-Diverging Mushroom-Forming Fungi Provides Insights into the Origins of Lignocellulose Decay Capabilities.</title>
        <authorList>
            <person name="Nagy L.G."/>
            <person name="Riley R."/>
            <person name="Tritt A."/>
            <person name="Adam C."/>
            <person name="Daum C."/>
            <person name="Floudas D."/>
            <person name="Sun H."/>
            <person name="Yadav J.S."/>
            <person name="Pangilinan J."/>
            <person name="Larsson K.H."/>
            <person name="Matsuura K."/>
            <person name="Barry K."/>
            <person name="Labutti K."/>
            <person name="Kuo R."/>
            <person name="Ohm R.A."/>
            <person name="Bhattacharya S.S."/>
            <person name="Shirouzu T."/>
            <person name="Yoshinaga Y."/>
            <person name="Martin F.M."/>
            <person name="Grigoriev I.V."/>
            <person name="Hibbett D.S."/>
        </authorList>
    </citation>
    <scope>NUCLEOTIDE SEQUENCE [LARGE SCALE GENOMIC DNA]</scope>
    <source>
        <strain evidence="11 12">HHB12733</strain>
    </source>
</reference>
<feature type="domain" description="Acyl-CoA oxidase/dehydrogenase middle" evidence="9">
    <location>
        <begin position="162"/>
        <end position="258"/>
    </location>
</feature>
<dbReference type="InterPro" id="IPR006091">
    <property type="entry name" value="Acyl-CoA_Oxase/DH_mid-dom"/>
</dbReference>
<dbReference type="AlphaFoldDB" id="A0A165F8Q4"/>
<dbReference type="SUPFAM" id="SSF47203">
    <property type="entry name" value="Acyl-CoA dehydrogenase C-terminal domain-like"/>
    <property type="match status" value="1"/>
</dbReference>
<evidence type="ECO:0000256" key="4">
    <source>
        <dbReference type="ARBA" id="ARBA00022827"/>
    </source>
</evidence>
<dbReference type="Pfam" id="PF02770">
    <property type="entry name" value="Acyl-CoA_dh_M"/>
    <property type="match status" value="1"/>
</dbReference>
<dbReference type="EMBL" id="KV423978">
    <property type="protein sequence ID" value="KZT56396.1"/>
    <property type="molecule type" value="Genomic_DNA"/>
</dbReference>
<dbReference type="FunFam" id="1.10.540.10:FF:000010">
    <property type="entry name" value="Medium-chain specific acyl-CoA dehydrogenase, mitochondrial"/>
    <property type="match status" value="1"/>
</dbReference>
<comment type="cofactor">
    <cofactor evidence="1 6">
        <name>FAD</name>
        <dbReference type="ChEBI" id="CHEBI:57692"/>
    </cofactor>
</comment>
<feature type="domain" description="Acyl-CoA dehydrogenase/oxidase C-terminal" evidence="8">
    <location>
        <begin position="270"/>
        <end position="418"/>
    </location>
</feature>
<accession>A0A165F8Q4</accession>
<keyword evidence="5 6" id="KW-0560">Oxidoreductase</keyword>
<dbReference type="PANTHER" id="PTHR43884">
    <property type="entry name" value="ACYL-COA DEHYDROGENASE"/>
    <property type="match status" value="1"/>
</dbReference>
<gene>
    <name evidence="11" type="ORF">CALCODRAFT_471058</name>
</gene>
<evidence type="ECO:0000259" key="9">
    <source>
        <dbReference type="Pfam" id="PF02770"/>
    </source>
</evidence>
<protein>
    <submittedName>
        <fullName evidence="11">Acyl-CoA dehydrogenase NM domain-like protein</fullName>
    </submittedName>
</protein>
<dbReference type="GO" id="GO:0050660">
    <property type="term" value="F:flavin adenine dinucleotide binding"/>
    <property type="evidence" value="ECO:0007669"/>
    <property type="project" value="InterPro"/>
</dbReference>
<dbReference type="Gene3D" id="1.20.140.10">
    <property type="entry name" value="Butyryl-CoA Dehydrogenase, subunit A, domain 3"/>
    <property type="match status" value="1"/>
</dbReference>
<feature type="region of interest" description="Disordered" evidence="7">
    <location>
        <begin position="1"/>
        <end position="20"/>
    </location>
</feature>
<keyword evidence="4 6" id="KW-0274">FAD</keyword>
<dbReference type="GO" id="GO:0003995">
    <property type="term" value="F:acyl-CoA dehydrogenase activity"/>
    <property type="evidence" value="ECO:0007669"/>
    <property type="project" value="InterPro"/>
</dbReference>
<evidence type="ECO:0000256" key="3">
    <source>
        <dbReference type="ARBA" id="ARBA00022630"/>
    </source>
</evidence>
<evidence type="ECO:0000256" key="1">
    <source>
        <dbReference type="ARBA" id="ARBA00001974"/>
    </source>
</evidence>
<dbReference type="PANTHER" id="PTHR43884:SF12">
    <property type="entry name" value="ISOVALERYL-COA DEHYDROGENASE, MITOCHONDRIAL-RELATED"/>
    <property type="match status" value="1"/>
</dbReference>
<dbReference type="InParanoid" id="A0A165F8Q4"/>
<organism evidence="11 12">
    <name type="scientific">Calocera cornea HHB12733</name>
    <dbReference type="NCBI Taxonomy" id="1353952"/>
    <lineage>
        <taxon>Eukaryota</taxon>
        <taxon>Fungi</taxon>
        <taxon>Dikarya</taxon>
        <taxon>Basidiomycota</taxon>
        <taxon>Agaricomycotina</taxon>
        <taxon>Dacrymycetes</taxon>
        <taxon>Dacrymycetales</taxon>
        <taxon>Dacrymycetaceae</taxon>
        <taxon>Calocera</taxon>
    </lineage>
</organism>
<dbReference type="FunFam" id="2.40.110.10:FF:000001">
    <property type="entry name" value="Acyl-CoA dehydrogenase, mitochondrial"/>
    <property type="match status" value="1"/>
</dbReference>
<dbReference type="InterPro" id="IPR046373">
    <property type="entry name" value="Acyl-CoA_Oxase/DH_mid-dom_sf"/>
</dbReference>
<evidence type="ECO:0000259" key="10">
    <source>
        <dbReference type="Pfam" id="PF02771"/>
    </source>
</evidence>
<evidence type="ECO:0000256" key="5">
    <source>
        <dbReference type="ARBA" id="ARBA00023002"/>
    </source>
</evidence>
<feature type="domain" description="Acyl-CoA dehydrogenase/oxidase N-terminal" evidence="10">
    <location>
        <begin position="47"/>
        <end position="156"/>
    </location>
</feature>
<evidence type="ECO:0000259" key="8">
    <source>
        <dbReference type="Pfam" id="PF00441"/>
    </source>
</evidence>
<dbReference type="InterPro" id="IPR036250">
    <property type="entry name" value="AcylCo_DH-like_C"/>
</dbReference>
<comment type="similarity">
    <text evidence="2 6">Belongs to the acyl-CoA dehydrogenase family.</text>
</comment>